<organism evidence="3">
    <name type="scientific">Lygus hesperus</name>
    <name type="common">Western plant bug</name>
    <dbReference type="NCBI Taxonomy" id="30085"/>
    <lineage>
        <taxon>Eukaryota</taxon>
        <taxon>Metazoa</taxon>
        <taxon>Ecdysozoa</taxon>
        <taxon>Arthropoda</taxon>
        <taxon>Hexapoda</taxon>
        <taxon>Insecta</taxon>
        <taxon>Pterygota</taxon>
        <taxon>Neoptera</taxon>
        <taxon>Paraneoptera</taxon>
        <taxon>Hemiptera</taxon>
        <taxon>Heteroptera</taxon>
        <taxon>Panheteroptera</taxon>
        <taxon>Cimicomorpha</taxon>
        <taxon>Miridae</taxon>
        <taxon>Mirini</taxon>
        <taxon>Lygus</taxon>
    </lineage>
</organism>
<dbReference type="GO" id="GO:0004190">
    <property type="term" value="F:aspartic-type endopeptidase activity"/>
    <property type="evidence" value="ECO:0007669"/>
    <property type="project" value="InterPro"/>
</dbReference>
<dbReference type="PANTHER" id="PTHR47331">
    <property type="entry name" value="PHD-TYPE DOMAIN-CONTAINING PROTEIN"/>
    <property type="match status" value="1"/>
</dbReference>
<dbReference type="AlphaFoldDB" id="A0A0A9WZZ0"/>
<dbReference type="GO" id="GO:0006508">
    <property type="term" value="P:proteolysis"/>
    <property type="evidence" value="ECO:0007669"/>
    <property type="project" value="InterPro"/>
</dbReference>
<dbReference type="PANTHER" id="PTHR47331:SF5">
    <property type="entry name" value="RIBONUCLEASE H"/>
    <property type="match status" value="1"/>
</dbReference>
<dbReference type="InterPro" id="IPR021109">
    <property type="entry name" value="Peptidase_aspartic_dom_sf"/>
</dbReference>
<accession>A0A0A9WZZ0</accession>
<evidence type="ECO:0000256" key="1">
    <source>
        <dbReference type="SAM" id="MobiDB-lite"/>
    </source>
</evidence>
<evidence type="ECO:0000259" key="2">
    <source>
        <dbReference type="Pfam" id="PF18701"/>
    </source>
</evidence>
<feature type="region of interest" description="Disordered" evidence="1">
    <location>
        <begin position="320"/>
        <end position="348"/>
    </location>
</feature>
<protein>
    <submittedName>
        <fullName evidence="3">Gag-Pol polyprotein</fullName>
    </submittedName>
</protein>
<dbReference type="EMBL" id="GBHO01029577">
    <property type="protein sequence ID" value="JAG14027.1"/>
    <property type="molecule type" value="Transcribed_RNA"/>
</dbReference>
<reference evidence="3" key="1">
    <citation type="journal article" date="2014" name="PLoS ONE">
        <title>Transcriptome-Based Identification of ABC Transporters in the Western Tarnished Plant Bug Lygus hesperus.</title>
        <authorList>
            <person name="Hull J.J."/>
            <person name="Chaney K."/>
            <person name="Geib S.M."/>
            <person name="Fabrick J.A."/>
            <person name="Brent C.S."/>
            <person name="Walsh D."/>
            <person name="Lavine L.C."/>
        </authorList>
    </citation>
    <scope>NUCLEOTIDE SEQUENCE</scope>
</reference>
<dbReference type="Pfam" id="PF18701">
    <property type="entry name" value="DUF5641"/>
    <property type="match status" value="1"/>
</dbReference>
<dbReference type="InterPro" id="IPR040676">
    <property type="entry name" value="DUF5641"/>
</dbReference>
<proteinExistence type="predicted"/>
<sequence length="846" mass="95585">KDLGQQKTLFKMNLLKRRREVTRIAFNRQAETLGLLLDAEIGDIPKIKIAWNILQPTWEALKEKDNEIVEEMYLEDKHVEEIDGEVVSTEAFRSKYETLKYLVSEISQLERDENKAEFQSNATIRTRRKLKLPKIELRKFSGDLKDWLPFWSQFKRIHEDETLDSDDKYNVLLQSTVPGSRARNIVESYHPSDENYGKVVDALKARYGREDILIEVYIRDVLGLVVQNNKPNPLSLVQLYDKLESYLRSLDTLGVTTGKCACILCPMLEACMPEDFLRAWQRNSSSDDVKDPTKRLENLMKFMKSEVENEERISLARSGFSGKTPKISTRQTESKAKEETKGPSTASGLLTTQTRSLCIFCEGKHSSIDCIRARDEMSFSEKSRIVKNKRCCFLCLKANHIAKNCRSKPKCSVCGRSHVVVFCREIQKSKEPEHVSDSSTTSNDVTQNRVLANLNCEAAGVLLPTLMVTLRGRKPRTLRAIVDTGAQRSYILKSVADAVGLKPVRKEVIVHSLFGGQRSGSCDHQVYRINISSLDEEYFCNFEVLDQDTICDSLPHVPLQIQGMKDFRDKGIVFSDVGDGSSSVQLLIGADVAGQLYTGNVEIQSNGLVALQTRLGWAMMGRMPSYPHTESMAMMVTNMMINEMSVADLWKLETIGITDPSEHKTESELQEVKAKCEEHKVPTYSRGTVDVLQNNFYMDNLISSFNDEETLEEFRKEATEITEKGKCDLRCRFRKEYFGQLAKRAKKKGRADVRIGDVVFVESDNSKEIDWPLAKVVALIPGPDKTTRLVRLATAAGEILRPIQRLYPLLEAQEAAGCSDLPLGVEVEAALLSTSVGGCRRQTFSK</sequence>
<name>A0A0A9WZZ0_LYGHE</name>
<reference evidence="3" key="2">
    <citation type="submission" date="2014-07" db="EMBL/GenBank/DDBJ databases">
        <authorList>
            <person name="Hull J."/>
        </authorList>
    </citation>
    <scope>NUCLEOTIDE SEQUENCE</scope>
</reference>
<feature type="domain" description="DUF5641" evidence="2">
    <location>
        <begin position="732"/>
        <end position="809"/>
    </location>
</feature>
<dbReference type="PROSITE" id="PS00141">
    <property type="entry name" value="ASP_PROTEASE"/>
    <property type="match status" value="1"/>
</dbReference>
<feature type="compositionally biased region" description="Basic and acidic residues" evidence="1">
    <location>
        <begin position="332"/>
        <end position="341"/>
    </location>
</feature>
<feature type="non-terminal residue" evidence="3">
    <location>
        <position position="1"/>
    </location>
</feature>
<feature type="non-terminal residue" evidence="3">
    <location>
        <position position="846"/>
    </location>
</feature>
<gene>
    <name evidence="3" type="ORF">CM83_45872</name>
</gene>
<dbReference type="Gene3D" id="2.40.70.10">
    <property type="entry name" value="Acid Proteases"/>
    <property type="match status" value="1"/>
</dbReference>
<dbReference type="InterPro" id="IPR005312">
    <property type="entry name" value="DUF1759"/>
</dbReference>
<dbReference type="Pfam" id="PF03564">
    <property type="entry name" value="DUF1759"/>
    <property type="match status" value="1"/>
</dbReference>
<dbReference type="InterPro" id="IPR001969">
    <property type="entry name" value="Aspartic_peptidase_AS"/>
</dbReference>
<evidence type="ECO:0000313" key="3">
    <source>
        <dbReference type="EMBL" id="JAG14027.1"/>
    </source>
</evidence>